<dbReference type="EnsemblMetazoa" id="ACHR007641-RA">
    <property type="protein sequence ID" value="ACHR007641-PA"/>
    <property type="gene ID" value="ACHR007641"/>
</dbReference>
<dbReference type="Proteomes" id="UP000075881">
    <property type="component" value="Unassembled WGS sequence"/>
</dbReference>
<sequence length="251" mass="26595">MKILIAIVSVVALSSAQQQLIDPYYNQGLVQYNDWQPIVGPQMLNSYGVPQLLPAQQYPYLQPIPGVQLPAVPLPFPAQYPQPPLPGQVGQYPYQLPVIPLQQPQQQQLLPGLVIPQYANVQHVQGSPQLQVVRHGLPHSDAAAVSYSSLNYANNNNVQAPALQTPPTVGTVQTPASGVNSGTVGPVTSSAIGASVVKDIAIFGTEYGTGTDKTPVARYEAINAGSVHVAPLPGHTVDQKLIAPGTNAQKQ</sequence>
<protein>
    <recommendedName>
        <fullName evidence="4">DUF4794 domain-containing protein</fullName>
    </recommendedName>
</protein>
<evidence type="ECO:0008006" key="4">
    <source>
        <dbReference type="Google" id="ProtNLM"/>
    </source>
</evidence>
<keyword evidence="3" id="KW-1185">Reference proteome</keyword>
<name>A0A182KA54_9DIPT</name>
<evidence type="ECO:0000256" key="1">
    <source>
        <dbReference type="SAM" id="SignalP"/>
    </source>
</evidence>
<proteinExistence type="predicted"/>
<feature type="chain" id="PRO_5008125362" description="DUF4794 domain-containing protein" evidence="1">
    <location>
        <begin position="17"/>
        <end position="251"/>
    </location>
</feature>
<reference evidence="2" key="2">
    <citation type="submission" date="2020-05" db="UniProtKB">
        <authorList>
            <consortium name="EnsemblMetazoa"/>
        </authorList>
    </citation>
    <scope>IDENTIFICATION</scope>
    <source>
        <strain evidence="2">ACHKN1017</strain>
    </source>
</reference>
<organism evidence="2 3">
    <name type="scientific">Anopheles christyi</name>
    <dbReference type="NCBI Taxonomy" id="43041"/>
    <lineage>
        <taxon>Eukaryota</taxon>
        <taxon>Metazoa</taxon>
        <taxon>Ecdysozoa</taxon>
        <taxon>Arthropoda</taxon>
        <taxon>Hexapoda</taxon>
        <taxon>Insecta</taxon>
        <taxon>Pterygota</taxon>
        <taxon>Neoptera</taxon>
        <taxon>Endopterygota</taxon>
        <taxon>Diptera</taxon>
        <taxon>Nematocera</taxon>
        <taxon>Culicoidea</taxon>
        <taxon>Culicidae</taxon>
        <taxon>Anophelinae</taxon>
        <taxon>Anopheles</taxon>
    </lineage>
</organism>
<dbReference type="VEuPathDB" id="VectorBase:ACHR007641"/>
<accession>A0A182KA54</accession>
<evidence type="ECO:0000313" key="3">
    <source>
        <dbReference type="Proteomes" id="UP000075881"/>
    </source>
</evidence>
<feature type="signal peptide" evidence="1">
    <location>
        <begin position="1"/>
        <end position="16"/>
    </location>
</feature>
<reference evidence="3" key="1">
    <citation type="submission" date="2013-03" db="EMBL/GenBank/DDBJ databases">
        <title>The Genome Sequence of Anopheles christyi ACHKN1017.</title>
        <authorList>
            <consortium name="The Broad Institute Genomics Platform"/>
            <person name="Neafsey D.E."/>
            <person name="Besansky N."/>
            <person name="Walker B."/>
            <person name="Young S.K."/>
            <person name="Zeng Q."/>
            <person name="Gargeya S."/>
            <person name="Fitzgerald M."/>
            <person name="Haas B."/>
            <person name="Abouelleil A."/>
            <person name="Allen A.W."/>
            <person name="Alvarado L."/>
            <person name="Arachchi H.M."/>
            <person name="Berlin A.M."/>
            <person name="Chapman S.B."/>
            <person name="Gainer-Dewar J."/>
            <person name="Goldberg J."/>
            <person name="Griggs A."/>
            <person name="Gujja S."/>
            <person name="Hansen M."/>
            <person name="Howarth C."/>
            <person name="Imamovic A."/>
            <person name="Ireland A."/>
            <person name="Larimer J."/>
            <person name="McCowan C."/>
            <person name="Murphy C."/>
            <person name="Pearson M."/>
            <person name="Poon T.W."/>
            <person name="Priest M."/>
            <person name="Roberts A."/>
            <person name="Saif S."/>
            <person name="Shea T."/>
            <person name="Sisk P."/>
            <person name="Sykes S."/>
            <person name="Wortman J."/>
            <person name="Nusbaum C."/>
            <person name="Birren B."/>
        </authorList>
    </citation>
    <scope>NUCLEOTIDE SEQUENCE [LARGE SCALE GENOMIC DNA]</scope>
    <source>
        <strain evidence="3">ACHKN1017</strain>
    </source>
</reference>
<keyword evidence="1" id="KW-0732">Signal</keyword>
<dbReference type="AlphaFoldDB" id="A0A182KA54"/>
<evidence type="ECO:0000313" key="2">
    <source>
        <dbReference type="EnsemblMetazoa" id="ACHR007641-PA"/>
    </source>
</evidence>